<sequence>MRSNRRRQEPFRPVGDTLIALGASLVAALIVFCLAVPVAVAYRIPVFLSFGGIMLFLTAATYRLGRKGQAGRVMAGIMAGVCVLVSGVLFLARDQLNFSTHNHPRPAASASAAER</sequence>
<organism evidence="2 3">
    <name type="scientific">Brevundimonas nasdae</name>
    <dbReference type="NCBI Taxonomy" id="172043"/>
    <lineage>
        <taxon>Bacteria</taxon>
        <taxon>Pseudomonadati</taxon>
        <taxon>Pseudomonadota</taxon>
        <taxon>Alphaproteobacteria</taxon>
        <taxon>Caulobacterales</taxon>
        <taxon>Caulobacteraceae</taxon>
        <taxon>Brevundimonas</taxon>
    </lineage>
</organism>
<dbReference type="EMBL" id="JWSY01000020">
    <property type="protein sequence ID" value="KIC56717.1"/>
    <property type="molecule type" value="Genomic_DNA"/>
</dbReference>
<evidence type="ECO:0000313" key="2">
    <source>
        <dbReference type="EMBL" id="KIC56717.1"/>
    </source>
</evidence>
<feature type="transmembrane region" description="Helical" evidence="1">
    <location>
        <begin position="73"/>
        <end position="92"/>
    </location>
</feature>
<dbReference type="RefSeq" id="WP_039246991.1">
    <property type="nucleotide sequence ID" value="NZ_JWSY01000020.1"/>
</dbReference>
<accession>A0A0B4CJS0</accession>
<evidence type="ECO:0000313" key="3">
    <source>
        <dbReference type="Proteomes" id="UP000031166"/>
    </source>
</evidence>
<comment type="caution">
    <text evidence="2">The sequence shown here is derived from an EMBL/GenBank/DDBJ whole genome shotgun (WGS) entry which is preliminary data.</text>
</comment>
<name>A0A0B4CJS0_9CAUL</name>
<feature type="transmembrane region" description="Helical" evidence="1">
    <location>
        <begin position="20"/>
        <end position="40"/>
    </location>
</feature>
<proteinExistence type="predicted"/>
<evidence type="ECO:0000256" key="1">
    <source>
        <dbReference type="SAM" id="Phobius"/>
    </source>
</evidence>
<keyword evidence="1" id="KW-0472">Membrane</keyword>
<reference evidence="2 3" key="1">
    <citation type="submission" date="2014-12" db="EMBL/GenBank/DDBJ databases">
        <title>Genome sequencing of Brevundimonas nasdae TPW30.</title>
        <authorList>
            <person name="Tan P.W."/>
            <person name="Chan K.-G."/>
        </authorList>
    </citation>
    <scope>NUCLEOTIDE SEQUENCE [LARGE SCALE GENOMIC DNA]</scope>
    <source>
        <strain evidence="2 3">TPW30</strain>
    </source>
</reference>
<dbReference type="STRING" id="172043.RM53_11785"/>
<keyword evidence="1" id="KW-0812">Transmembrane</keyword>
<dbReference type="Proteomes" id="UP000031166">
    <property type="component" value="Unassembled WGS sequence"/>
</dbReference>
<dbReference type="AlphaFoldDB" id="A0A0B4CJS0"/>
<feature type="transmembrane region" description="Helical" evidence="1">
    <location>
        <begin position="46"/>
        <end position="64"/>
    </location>
</feature>
<keyword evidence="1" id="KW-1133">Transmembrane helix</keyword>
<protein>
    <submittedName>
        <fullName evidence="2">Uncharacterized protein</fullName>
    </submittedName>
</protein>
<gene>
    <name evidence="2" type="ORF">RM53_11785</name>
</gene>